<feature type="transmembrane region" description="Helical" evidence="2">
    <location>
        <begin position="12"/>
        <end position="33"/>
    </location>
</feature>
<gene>
    <name evidence="4" type="ORF">CEN92_64</name>
</gene>
<dbReference type="Pfam" id="PF03816">
    <property type="entry name" value="LytR_cpsA_psr"/>
    <property type="match status" value="1"/>
</dbReference>
<evidence type="ECO:0000259" key="3">
    <source>
        <dbReference type="Pfam" id="PF03816"/>
    </source>
</evidence>
<dbReference type="EMBL" id="VMGH01000008">
    <property type="protein sequence ID" value="TSC92205.1"/>
    <property type="molecule type" value="Genomic_DNA"/>
</dbReference>
<accession>A0A554LH91</accession>
<evidence type="ECO:0000313" key="5">
    <source>
        <dbReference type="Proteomes" id="UP000318296"/>
    </source>
</evidence>
<organism evidence="4 5">
    <name type="scientific">Candidatus Berkelbacteria bacterium Licking1014_96</name>
    <dbReference type="NCBI Taxonomy" id="2017149"/>
    <lineage>
        <taxon>Bacteria</taxon>
        <taxon>Candidatus Berkelbacteria</taxon>
    </lineage>
</organism>
<dbReference type="InterPro" id="IPR050922">
    <property type="entry name" value="LytR/CpsA/Psr_CW_biosynth"/>
</dbReference>
<keyword evidence="2" id="KW-1133">Transmembrane helix</keyword>
<dbReference type="InterPro" id="IPR004474">
    <property type="entry name" value="LytR_CpsA_psr"/>
</dbReference>
<evidence type="ECO:0000256" key="1">
    <source>
        <dbReference type="ARBA" id="ARBA00006068"/>
    </source>
</evidence>
<comment type="similarity">
    <text evidence="1">Belongs to the LytR/CpsA/Psr (LCP) family.</text>
</comment>
<dbReference type="PANTHER" id="PTHR33392">
    <property type="entry name" value="POLYISOPRENYL-TEICHOIC ACID--PEPTIDOGLYCAN TEICHOIC ACID TRANSFERASE TAGU"/>
    <property type="match status" value="1"/>
</dbReference>
<protein>
    <submittedName>
        <fullName evidence="4">Cell envelope-related transcriptional attenuator</fullName>
    </submittedName>
</protein>
<proteinExistence type="inferred from homology"/>
<evidence type="ECO:0000313" key="4">
    <source>
        <dbReference type="EMBL" id="TSC92205.1"/>
    </source>
</evidence>
<evidence type="ECO:0000256" key="2">
    <source>
        <dbReference type="SAM" id="Phobius"/>
    </source>
</evidence>
<dbReference type="Gene3D" id="3.40.630.190">
    <property type="entry name" value="LCP protein"/>
    <property type="match status" value="1"/>
</dbReference>
<keyword evidence="2" id="KW-0472">Membrane</keyword>
<feature type="domain" description="Cell envelope-related transcriptional attenuator" evidence="3">
    <location>
        <begin position="91"/>
        <end position="236"/>
    </location>
</feature>
<reference evidence="4 5" key="1">
    <citation type="submission" date="2017-07" db="EMBL/GenBank/DDBJ databases">
        <title>Mechanisms for carbon and nitrogen cycling indicate functional differentiation within the Candidate Phyla Radiation.</title>
        <authorList>
            <person name="Danczak R.E."/>
            <person name="Johnston M.D."/>
            <person name="Kenah C."/>
            <person name="Slattery M."/>
            <person name="Wrighton K.C."/>
            <person name="Wilkins M.J."/>
        </authorList>
    </citation>
    <scope>NUCLEOTIDE SEQUENCE [LARGE SCALE GENOMIC DNA]</scope>
    <source>
        <strain evidence="4">Licking1014_96</strain>
    </source>
</reference>
<keyword evidence="2" id="KW-0812">Transmembrane</keyword>
<dbReference type="AlphaFoldDB" id="A0A554LH91"/>
<dbReference type="Proteomes" id="UP000318296">
    <property type="component" value="Unassembled WGS sequence"/>
</dbReference>
<dbReference type="NCBIfam" id="TIGR00350">
    <property type="entry name" value="lytR_cpsA_psr"/>
    <property type="match status" value="1"/>
</dbReference>
<name>A0A554LH91_9BACT</name>
<sequence length="327" mass="36346">MKNNKKTIWPKVIIIIIVLIIVSVLFWGGLFVYELTQAKNKVITENFSGGAPALNDANLPVIGESETNYNYINILLLGNGGANHPGGALCDVIQVLSINTKTKKALMVSVPRDLFVDINGSKHKINEMYFRGEAQGKGMGGAESKKIVGEFLGLPIHYYLKIDFAGFKKMVDTLGGIDVKVDKGISDSVWGYHISPGPHHFNGSQTLDYVRSRYSTSDFDRSERQQKALVAMRDQALSSEFLADPKKISEAITILANNFRTDITPEEMIKLAYLVRDIPDENISDYVFSTEADNLLYSTITRGGAYGIFPKGDNYDQIHQFIKQKLP</sequence>
<comment type="caution">
    <text evidence="4">The sequence shown here is derived from an EMBL/GenBank/DDBJ whole genome shotgun (WGS) entry which is preliminary data.</text>
</comment>
<dbReference type="PANTHER" id="PTHR33392:SF6">
    <property type="entry name" value="POLYISOPRENYL-TEICHOIC ACID--PEPTIDOGLYCAN TEICHOIC ACID TRANSFERASE TAGU"/>
    <property type="match status" value="1"/>
</dbReference>